<dbReference type="Gene3D" id="1.10.3210.50">
    <property type="match status" value="1"/>
</dbReference>
<dbReference type="CDD" id="cd00077">
    <property type="entry name" value="HDc"/>
    <property type="match status" value="1"/>
</dbReference>
<dbReference type="PROSITE" id="PS51831">
    <property type="entry name" value="HD"/>
    <property type="match status" value="1"/>
</dbReference>
<proteinExistence type="predicted"/>
<dbReference type="InterPro" id="IPR003607">
    <property type="entry name" value="HD/PDEase_dom"/>
</dbReference>
<dbReference type="Pfam" id="PF01966">
    <property type="entry name" value="HD"/>
    <property type="match status" value="1"/>
</dbReference>
<dbReference type="KEGG" id="vih:AB0763_14240"/>
<sequence length="212" mass="23619">MSTFDHFEPLIRQHTFHTMGADLAHDAAHISRVVKSAKTLAIKESANLDIVMPAAYLHDLFSYGKDHPLNHQSSLLSADNAIAFLTSIEYPNELLSAIHHAIHAHSYSANIAPTTLEAKIVQDADRLDALGAIGIARTIQVSSHLNRPLYQLDDPFANHRALDDSQFCLDHFYTKLLNLVALFHTTGAKQEAQLRTDFMSAYLRQLGHEIES</sequence>
<dbReference type="InterPro" id="IPR006674">
    <property type="entry name" value="HD_domain"/>
</dbReference>
<keyword evidence="2" id="KW-0614">Plasmid</keyword>
<dbReference type="EMBL" id="CP162602">
    <property type="protein sequence ID" value="XDK26939.1"/>
    <property type="molecule type" value="Genomic_DNA"/>
</dbReference>
<evidence type="ECO:0000313" key="2">
    <source>
        <dbReference type="EMBL" id="XDK26939.1"/>
    </source>
</evidence>
<geneLocation type="plasmid" evidence="2">
    <name>p-HB236076</name>
</geneLocation>
<reference evidence="2" key="1">
    <citation type="submission" date="2024-07" db="EMBL/GenBank/DDBJ databases">
        <title>Genome Analysis of a Potential Novel Vibrio Species Secreting pH- and Thermo-stable Alginate Lyase and its Application in Producing Alginate Oligosaccharides.</title>
        <authorList>
            <person name="Huang H."/>
            <person name="Bao K."/>
        </authorList>
    </citation>
    <scope>NUCLEOTIDE SEQUENCE</scope>
    <source>
        <strain evidence="2">HB236076</strain>
        <plasmid evidence="2">p-HB236076</plasmid>
    </source>
</reference>
<gene>
    <name evidence="2" type="ORF">AB0763_14240</name>
</gene>
<dbReference type="PANTHER" id="PTHR33594">
    <property type="entry name" value="SUPERFAMILY HYDROLASE, PUTATIVE (AFU_ORTHOLOGUE AFUA_1G03035)-RELATED"/>
    <property type="match status" value="1"/>
</dbReference>
<dbReference type="SUPFAM" id="SSF109604">
    <property type="entry name" value="HD-domain/PDEase-like"/>
    <property type="match status" value="1"/>
</dbReference>
<evidence type="ECO:0000259" key="1">
    <source>
        <dbReference type="PROSITE" id="PS51831"/>
    </source>
</evidence>
<name>A0AB39HJT9_9VIBR</name>
<dbReference type="RefSeq" id="WP_306099853.1">
    <property type="nucleotide sequence ID" value="NZ_CP162602.1"/>
</dbReference>
<dbReference type="PANTHER" id="PTHR33594:SF1">
    <property type="entry name" value="HD_PDEASE DOMAIN-CONTAINING PROTEIN"/>
    <property type="match status" value="1"/>
</dbReference>
<accession>A0AB39HJT9</accession>
<organism evidence="2">
    <name type="scientific">Vibrio sp. HB236076</name>
    <dbReference type="NCBI Taxonomy" id="3232307"/>
    <lineage>
        <taxon>Bacteria</taxon>
        <taxon>Pseudomonadati</taxon>
        <taxon>Pseudomonadota</taxon>
        <taxon>Gammaproteobacteria</taxon>
        <taxon>Vibrionales</taxon>
        <taxon>Vibrionaceae</taxon>
        <taxon>Vibrio</taxon>
    </lineage>
</organism>
<dbReference type="AlphaFoldDB" id="A0AB39HJT9"/>
<dbReference type="SMART" id="SM00471">
    <property type="entry name" value="HDc"/>
    <property type="match status" value="1"/>
</dbReference>
<protein>
    <submittedName>
        <fullName evidence="2">HD domain-containing protein</fullName>
    </submittedName>
</protein>
<feature type="domain" description="HD" evidence="1">
    <location>
        <begin position="26"/>
        <end position="130"/>
    </location>
</feature>